<dbReference type="RefSeq" id="WP_092111125.1">
    <property type="nucleotide sequence ID" value="NZ_FOCN01000013.1"/>
</dbReference>
<accession>A0A1H8J0Y7</accession>
<dbReference type="STRING" id="1424661.SAMN05216281_11310"/>
<dbReference type="EMBL" id="SOFF01000012">
    <property type="protein sequence ID" value="TFB93262.1"/>
    <property type="molecule type" value="Genomic_DNA"/>
</dbReference>
<dbReference type="Proteomes" id="UP000297654">
    <property type="component" value="Unassembled WGS sequence"/>
</dbReference>
<dbReference type="AlphaFoldDB" id="A0A1H8J0Y7"/>
<gene>
    <name evidence="1" type="ORF">E3O10_03015</name>
</gene>
<name>A0A1H8J0Y7_9MICO</name>
<reference evidence="1 2" key="1">
    <citation type="submission" date="2019-03" db="EMBL/GenBank/DDBJ databases">
        <title>Genomics of glacier-inhabiting Cryobacterium strains.</title>
        <authorList>
            <person name="Liu Q."/>
            <person name="Xin Y.-H."/>
        </authorList>
    </citation>
    <scope>NUCLEOTIDE SEQUENCE [LARGE SCALE GENOMIC DNA]</scope>
    <source>
        <strain evidence="1 2">Hh15</strain>
    </source>
</reference>
<protein>
    <recommendedName>
        <fullName evidence="3">Integral membrane protein</fullName>
    </recommendedName>
</protein>
<sequence>MDLLRNILLILHFVGLASLLGGFLVQIKPIIAGKGTIVAAMFHGALTQLVTGLLLVGIIQMGSLGHIDNAKIGVKLLVLIVITVLVIVNRKKPSVSSLVLWAIGALTLANVVIAVLWK</sequence>
<evidence type="ECO:0008006" key="3">
    <source>
        <dbReference type="Google" id="ProtNLM"/>
    </source>
</evidence>
<comment type="caution">
    <text evidence="1">The sequence shown here is derived from an EMBL/GenBank/DDBJ whole genome shotgun (WGS) entry which is preliminary data.</text>
</comment>
<evidence type="ECO:0000313" key="1">
    <source>
        <dbReference type="EMBL" id="TFB93262.1"/>
    </source>
</evidence>
<organism evidence="1 2">
    <name type="scientific">Cryobacterium luteum</name>
    <dbReference type="NCBI Taxonomy" id="1424661"/>
    <lineage>
        <taxon>Bacteria</taxon>
        <taxon>Bacillati</taxon>
        <taxon>Actinomycetota</taxon>
        <taxon>Actinomycetes</taxon>
        <taxon>Micrococcales</taxon>
        <taxon>Microbacteriaceae</taxon>
        <taxon>Cryobacterium</taxon>
    </lineage>
</organism>
<dbReference type="OrthoDB" id="3830423at2"/>
<evidence type="ECO:0000313" key="2">
    <source>
        <dbReference type="Proteomes" id="UP000297654"/>
    </source>
</evidence>
<keyword evidence="2" id="KW-1185">Reference proteome</keyword>
<proteinExistence type="predicted"/>